<protein>
    <submittedName>
        <fullName evidence="2">Hypothetical cytosolic protein</fullName>
    </submittedName>
</protein>
<accession>B5XHN6</accession>
<organism evidence="2 3">
    <name type="scientific">Coxiella burnetii (strain Dugway 5J108-111)</name>
    <dbReference type="NCBI Taxonomy" id="434922"/>
    <lineage>
        <taxon>Bacteria</taxon>
        <taxon>Pseudomonadati</taxon>
        <taxon>Pseudomonadota</taxon>
        <taxon>Gammaproteobacteria</taxon>
        <taxon>Legionellales</taxon>
        <taxon>Coxiellaceae</taxon>
        <taxon>Coxiella</taxon>
    </lineage>
</organism>
<proteinExistence type="predicted"/>
<dbReference type="AlphaFoldDB" id="B5XHN6"/>
<evidence type="ECO:0000313" key="3">
    <source>
        <dbReference type="Proteomes" id="UP000008555"/>
    </source>
</evidence>
<dbReference type="HOGENOM" id="CLU_3078928_0_0_6"/>
<reference evidence="2 3" key="1">
    <citation type="journal article" date="2009" name="Infect. Immun.">
        <title>Comparative genomics reveal extensive transposon-mediated genomic plasticity and diversity among potential effector proteins within the genus Coxiella.</title>
        <authorList>
            <person name="Beare P.A."/>
            <person name="Unsworth N."/>
            <person name="Andoh M."/>
            <person name="Voth D.E."/>
            <person name="Omsland A."/>
            <person name="Gilk S.D."/>
            <person name="Williams K.P."/>
            <person name="Sobral B.W."/>
            <person name="Kupko J.J.III."/>
            <person name="Porcella S.F."/>
            <person name="Samuel J.E."/>
            <person name="Heinzen R.A."/>
        </authorList>
    </citation>
    <scope>NUCLEOTIDE SEQUENCE [LARGE SCALE GENOMIC DNA]</scope>
    <source>
        <strain evidence="2 3">Dugway 5J108-111</strain>
    </source>
</reference>
<dbReference type="KEGG" id="cbd:CBUD_0172b"/>
<evidence type="ECO:0000313" key="2">
    <source>
        <dbReference type="EMBL" id="ACI23066.1"/>
    </source>
</evidence>
<dbReference type="Proteomes" id="UP000008555">
    <property type="component" value="Chromosome"/>
</dbReference>
<evidence type="ECO:0000256" key="1">
    <source>
        <dbReference type="SAM" id="MobiDB-lite"/>
    </source>
</evidence>
<dbReference type="EMBL" id="CP000733">
    <property type="protein sequence ID" value="ACI23066.1"/>
    <property type="molecule type" value="Genomic_DNA"/>
</dbReference>
<name>B5XHN6_COXBN</name>
<dbReference type="AntiFam" id="ANF00253">
    <property type="entry name" value="DNA repeat (formerly DUF1658)"/>
</dbReference>
<feature type="region of interest" description="Disordered" evidence="1">
    <location>
        <begin position="19"/>
        <end position="52"/>
    </location>
</feature>
<gene>
    <name evidence="2" type="ORF">CBUD_0172b</name>
</gene>
<sequence>MWVMIWYGPCRYPPVVKREKLKTRRPPARPSALLLKDTKPSRPSSGGPRLRG</sequence>